<dbReference type="RefSeq" id="WP_091275249.1">
    <property type="nucleotide sequence ID" value="NZ_FNDK01000020.1"/>
</dbReference>
<dbReference type="EMBL" id="FNDK01000020">
    <property type="protein sequence ID" value="SDI07973.1"/>
    <property type="molecule type" value="Genomic_DNA"/>
</dbReference>
<protein>
    <submittedName>
        <fullName evidence="1">Uncharacterized protein</fullName>
    </submittedName>
</protein>
<dbReference type="STRING" id="568899.SAMN05192534_12082"/>
<evidence type="ECO:0000313" key="2">
    <source>
        <dbReference type="Proteomes" id="UP000199163"/>
    </source>
</evidence>
<name>A0A1G8HMS4_9BACI</name>
<evidence type="ECO:0000313" key="1">
    <source>
        <dbReference type="EMBL" id="SDI07973.1"/>
    </source>
</evidence>
<dbReference type="OrthoDB" id="2971867at2"/>
<proteinExistence type="predicted"/>
<sequence length="72" mass="8713">MVGVLMNEKEAQEMEYLLKKELEELICDMDDDEVDPFVKKALEEKYQIILNLLKRFVSPKESLYYVNNRRKR</sequence>
<reference evidence="1 2" key="1">
    <citation type="submission" date="2016-10" db="EMBL/GenBank/DDBJ databases">
        <authorList>
            <person name="de Groot N.N."/>
        </authorList>
    </citation>
    <scope>NUCLEOTIDE SEQUENCE [LARGE SCALE GENOMIC DNA]</scope>
    <source>
        <strain evidence="1 2">DSM 21632</strain>
    </source>
</reference>
<organism evidence="1 2">
    <name type="scientific">Alteribacillus persepolensis</name>
    <dbReference type="NCBI Taxonomy" id="568899"/>
    <lineage>
        <taxon>Bacteria</taxon>
        <taxon>Bacillati</taxon>
        <taxon>Bacillota</taxon>
        <taxon>Bacilli</taxon>
        <taxon>Bacillales</taxon>
        <taxon>Bacillaceae</taxon>
        <taxon>Alteribacillus</taxon>
    </lineage>
</organism>
<dbReference type="Proteomes" id="UP000199163">
    <property type="component" value="Unassembled WGS sequence"/>
</dbReference>
<dbReference type="AlphaFoldDB" id="A0A1G8HMS4"/>
<accession>A0A1G8HMS4</accession>
<keyword evidence="2" id="KW-1185">Reference proteome</keyword>
<gene>
    <name evidence="1" type="ORF">SAMN05192534_12082</name>
</gene>